<organism evidence="1 2">
    <name type="scientific">Chryseobacterium kwangjuense</name>
    <dbReference type="NCBI Taxonomy" id="267125"/>
    <lineage>
        <taxon>Bacteria</taxon>
        <taxon>Pseudomonadati</taxon>
        <taxon>Bacteroidota</taxon>
        <taxon>Flavobacteriia</taxon>
        <taxon>Flavobacteriales</taxon>
        <taxon>Weeksellaceae</taxon>
        <taxon>Chryseobacterium group</taxon>
        <taxon>Chryseobacterium</taxon>
    </lineage>
</organism>
<accession>A0A135WDA1</accession>
<dbReference type="EMBL" id="LPUR01000011">
    <property type="protein sequence ID" value="KXH82904.1"/>
    <property type="molecule type" value="Genomic_DNA"/>
</dbReference>
<dbReference type="RefSeq" id="WP_062650948.1">
    <property type="nucleotide sequence ID" value="NZ_LPUR01000011.1"/>
</dbReference>
<name>A0A135WDA1_9FLAO</name>
<evidence type="ECO:0000313" key="2">
    <source>
        <dbReference type="Proteomes" id="UP000070513"/>
    </source>
</evidence>
<comment type="caution">
    <text evidence="1">The sequence shown here is derived from an EMBL/GenBank/DDBJ whole genome shotgun (WGS) entry which is preliminary data.</text>
</comment>
<proteinExistence type="predicted"/>
<gene>
    <name evidence="1" type="ORF">AU378_10690</name>
</gene>
<protein>
    <submittedName>
        <fullName evidence="1">Uncharacterized protein</fullName>
    </submittedName>
</protein>
<reference evidence="1 2" key="2">
    <citation type="journal article" date="2016" name="Genome Announc.">
        <title>Draft Genome Sequence of a Biocontrol Rhizobacterium, Chryseobacterium kwangjuense Strain KJ1R5, Isolated from Pepper (Capsicum annuum).</title>
        <authorList>
            <person name="Jeong J.J."/>
            <person name="Park H."/>
            <person name="Park B.H."/>
            <person name="Mannaa M."/>
            <person name="Sang M.K."/>
            <person name="Choi I.G."/>
            <person name="Kim K.D."/>
        </authorList>
    </citation>
    <scope>NUCLEOTIDE SEQUENCE [LARGE SCALE GENOMIC DNA]</scope>
    <source>
        <strain evidence="1 2">KJ1R5</strain>
    </source>
</reference>
<evidence type="ECO:0000313" key="1">
    <source>
        <dbReference type="EMBL" id="KXH82904.1"/>
    </source>
</evidence>
<dbReference type="OrthoDB" id="694244at2"/>
<reference evidence="2" key="1">
    <citation type="submission" date="2015-12" db="EMBL/GenBank/DDBJ databases">
        <title>Genome sequence of a biocontrol rhizobacterium Chryseobacterium kwangjuense strain KJ1R5 isolated from pepper (Capsicum annuum L.).</title>
        <authorList>
            <person name="Jeong J.-J."/>
            <person name="Park H."/>
            <person name="Mannaa M."/>
            <person name="Sang M.K."/>
            <person name="Choi I.-G."/>
            <person name="Kim K.D."/>
        </authorList>
    </citation>
    <scope>NUCLEOTIDE SEQUENCE [LARGE SCALE GENOMIC DNA]</scope>
    <source>
        <strain evidence="2">KJ1R5</strain>
    </source>
</reference>
<dbReference type="AlphaFoldDB" id="A0A135WDA1"/>
<sequence>MSLLSNILWAFQRKEYADIADFNTAIESYQKLILKERASWNPDEIVIHAPEADICYEAWIKGKEDIAGNETLIGDEEEAFHEDNSDYGMFQVDLCAALKARNGSHFTALDLMYQLQNQLSNKELGDHIFFEGLIPKDTEEYKTDIPLYFMYCGS</sequence>
<dbReference type="Proteomes" id="UP000070513">
    <property type="component" value="Unassembled WGS sequence"/>
</dbReference>